<dbReference type="GO" id="GO:0006826">
    <property type="term" value="P:iron ion transport"/>
    <property type="evidence" value="ECO:0007669"/>
    <property type="project" value="UniProtKB-KW"/>
</dbReference>
<dbReference type="AlphaFoldDB" id="A0A7H9BJ38"/>
<dbReference type="InterPro" id="IPR036942">
    <property type="entry name" value="Beta-barrel_TonB_sf"/>
</dbReference>
<accession>A0A7H9BJ38</accession>
<evidence type="ECO:0000256" key="9">
    <source>
        <dbReference type="ARBA" id="ARBA00023077"/>
    </source>
</evidence>
<evidence type="ECO:0000256" key="12">
    <source>
        <dbReference type="ARBA" id="ARBA00023237"/>
    </source>
</evidence>
<evidence type="ECO:0000256" key="6">
    <source>
        <dbReference type="ARBA" id="ARBA00022692"/>
    </source>
</evidence>
<dbReference type="GO" id="GO:0009279">
    <property type="term" value="C:cell outer membrane"/>
    <property type="evidence" value="ECO:0007669"/>
    <property type="project" value="UniProtKB-SubCell"/>
</dbReference>
<keyword evidence="3 13" id="KW-0813">Transport</keyword>
<keyword evidence="5" id="KW-0410">Iron transport</keyword>
<keyword evidence="6 13" id="KW-0812">Transmembrane</keyword>
<dbReference type="Proteomes" id="UP000509597">
    <property type="component" value="Chromosome"/>
</dbReference>
<reference evidence="17 18" key="1">
    <citation type="submission" date="2020-07" db="EMBL/GenBank/DDBJ databases">
        <title>Complete genome sequence of Chitinibacter sp. 2T18.</title>
        <authorList>
            <person name="Bae J.-W."/>
            <person name="Choi J.-W."/>
        </authorList>
    </citation>
    <scope>NUCLEOTIDE SEQUENCE [LARGE SCALE GENOMIC DNA]</scope>
    <source>
        <strain evidence="17 18">2T18</strain>
    </source>
</reference>
<keyword evidence="9 14" id="KW-0798">TonB box</keyword>
<dbReference type="InterPro" id="IPR037066">
    <property type="entry name" value="Plug_dom_sf"/>
</dbReference>
<keyword evidence="18" id="KW-1185">Reference proteome</keyword>
<evidence type="ECO:0000256" key="8">
    <source>
        <dbReference type="ARBA" id="ARBA00023065"/>
    </source>
</evidence>
<name>A0A7H9BJ38_9NEIS</name>
<evidence type="ECO:0000313" key="18">
    <source>
        <dbReference type="Proteomes" id="UP000509597"/>
    </source>
</evidence>
<evidence type="ECO:0000259" key="15">
    <source>
        <dbReference type="Pfam" id="PF00593"/>
    </source>
</evidence>
<evidence type="ECO:0000313" key="17">
    <source>
        <dbReference type="EMBL" id="QLG88663.1"/>
    </source>
</evidence>
<dbReference type="KEGG" id="chiz:HQ393_10660"/>
<evidence type="ECO:0000256" key="11">
    <source>
        <dbReference type="ARBA" id="ARBA00023170"/>
    </source>
</evidence>
<sequence>MDSIQDWTLRPLVCAVLAAISSPVYANEVTRLEEVVVTATREETPLNQAPISIGKVNEQQIDQLRPTFIGQVLDQIPGVHMTNLGNEQHNMSIRQPMSYSAVYQYLEDGIPIRPVGIFNHNALYEINLAGNNGIEVVRGPASSLYGSNAVGGAVNFTTAAPSSNPYFSTSIQASDQGYRRVDLAASDSWGDTGLRIAGYYADRGASWQDYNEMDKVSLTARLDHWLSDSALWKTTLTYSKLNTDMPGTLNETDFNTRPGFSYQTFTYRDVEALRASTGIEGQFNRGGFTSATVYYRNNSTNQLPSYLIFNLGPDSAAGRTTENSFTSLGLSAFHRQQWGNFKLLVGGLLEESPNDQGETALLIKRDPKTGKYLSYKTGAVRRDYHVDLSNQALYADASYQFDHGLGLSAGLRYDGVKYDYTNYLKPSLITGAPSQTQTFASSSPKINLTWQASPELFMYGGYSQGFTPPDISTLYSSAVVPDLKSATFDQFEFGTRWQPNQDLNLNAAVYRLNGQDELVNYSIEPGKSFPRNAGKTLHEGVELGANWQATTAWSVRLAGQYARHSYVQYQPSPLENYAGKDIPAAPNWQGTLEIAYQPIQGARIALETAYLGPYWMDSPNTVQYEGYTLFNLRGEYQYKAWTLWAQVLNLANSHYAEIASSSYKGQGLHNGNTQDSYSVGAPRTFVFGMSYAFDGKGAAK</sequence>
<dbReference type="SUPFAM" id="SSF56935">
    <property type="entry name" value="Porins"/>
    <property type="match status" value="1"/>
</dbReference>
<organism evidence="17 18">
    <name type="scientific">Chitinibacter bivalviorum</name>
    <dbReference type="NCBI Taxonomy" id="2739434"/>
    <lineage>
        <taxon>Bacteria</taxon>
        <taxon>Pseudomonadati</taxon>
        <taxon>Pseudomonadota</taxon>
        <taxon>Betaproteobacteria</taxon>
        <taxon>Neisseriales</taxon>
        <taxon>Chitinibacteraceae</taxon>
        <taxon>Chitinibacter</taxon>
    </lineage>
</organism>
<dbReference type="PANTHER" id="PTHR32552">
    <property type="entry name" value="FERRICHROME IRON RECEPTOR-RELATED"/>
    <property type="match status" value="1"/>
</dbReference>
<keyword evidence="8" id="KW-0406">Ion transport</keyword>
<dbReference type="Gene3D" id="2.40.170.20">
    <property type="entry name" value="TonB-dependent receptor, beta-barrel domain"/>
    <property type="match status" value="1"/>
</dbReference>
<dbReference type="Pfam" id="PF00593">
    <property type="entry name" value="TonB_dep_Rec_b-barrel"/>
    <property type="match status" value="1"/>
</dbReference>
<dbReference type="InterPro" id="IPR012910">
    <property type="entry name" value="Plug_dom"/>
</dbReference>
<evidence type="ECO:0000256" key="2">
    <source>
        <dbReference type="ARBA" id="ARBA00009810"/>
    </source>
</evidence>
<gene>
    <name evidence="17" type="ORF">HQ393_10660</name>
</gene>
<dbReference type="PANTHER" id="PTHR32552:SF81">
    <property type="entry name" value="TONB-DEPENDENT OUTER MEMBRANE RECEPTOR"/>
    <property type="match status" value="1"/>
</dbReference>
<protein>
    <submittedName>
        <fullName evidence="17">TonB-dependent receptor</fullName>
    </submittedName>
</protein>
<evidence type="ECO:0000259" key="16">
    <source>
        <dbReference type="Pfam" id="PF07715"/>
    </source>
</evidence>
<dbReference type="InterPro" id="IPR000531">
    <property type="entry name" value="Beta-barrel_TonB"/>
</dbReference>
<keyword evidence="11 17" id="KW-0675">Receptor</keyword>
<dbReference type="PROSITE" id="PS52016">
    <property type="entry name" value="TONB_DEPENDENT_REC_3"/>
    <property type="match status" value="1"/>
</dbReference>
<dbReference type="EMBL" id="CP058627">
    <property type="protein sequence ID" value="QLG88663.1"/>
    <property type="molecule type" value="Genomic_DNA"/>
</dbReference>
<feature type="domain" description="TonB-dependent receptor plug" evidence="16">
    <location>
        <begin position="46"/>
        <end position="153"/>
    </location>
</feature>
<keyword evidence="10 13" id="KW-0472">Membrane</keyword>
<feature type="domain" description="TonB-dependent receptor-like beta-barrel" evidence="15">
    <location>
        <begin position="377"/>
        <end position="650"/>
    </location>
</feature>
<dbReference type="CDD" id="cd01347">
    <property type="entry name" value="ligand_gated_channel"/>
    <property type="match status" value="1"/>
</dbReference>
<keyword evidence="4 13" id="KW-1134">Transmembrane beta strand</keyword>
<dbReference type="RefSeq" id="WP_179355174.1">
    <property type="nucleotide sequence ID" value="NZ_CP058627.1"/>
</dbReference>
<evidence type="ECO:0000256" key="5">
    <source>
        <dbReference type="ARBA" id="ARBA00022496"/>
    </source>
</evidence>
<evidence type="ECO:0000256" key="14">
    <source>
        <dbReference type="RuleBase" id="RU003357"/>
    </source>
</evidence>
<comment type="subcellular location">
    <subcellularLocation>
        <location evidence="1 13">Cell outer membrane</location>
        <topology evidence="1 13">Multi-pass membrane protein</topology>
    </subcellularLocation>
</comment>
<proteinExistence type="inferred from homology"/>
<evidence type="ECO:0000256" key="3">
    <source>
        <dbReference type="ARBA" id="ARBA00022448"/>
    </source>
</evidence>
<keyword evidence="7" id="KW-0408">Iron</keyword>
<comment type="similarity">
    <text evidence="2 13 14">Belongs to the TonB-dependent receptor family.</text>
</comment>
<dbReference type="InterPro" id="IPR039426">
    <property type="entry name" value="TonB-dep_rcpt-like"/>
</dbReference>
<evidence type="ECO:0000256" key="1">
    <source>
        <dbReference type="ARBA" id="ARBA00004571"/>
    </source>
</evidence>
<dbReference type="Gene3D" id="2.170.130.10">
    <property type="entry name" value="TonB-dependent receptor, plug domain"/>
    <property type="match status" value="1"/>
</dbReference>
<evidence type="ECO:0000256" key="13">
    <source>
        <dbReference type="PROSITE-ProRule" id="PRU01360"/>
    </source>
</evidence>
<evidence type="ECO:0000256" key="7">
    <source>
        <dbReference type="ARBA" id="ARBA00023004"/>
    </source>
</evidence>
<evidence type="ECO:0000256" key="10">
    <source>
        <dbReference type="ARBA" id="ARBA00023136"/>
    </source>
</evidence>
<evidence type="ECO:0000256" key="4">
    <source>
        <dbReference type="ARBA" id="ARBA00022452"/>
    </source>
</evidence>
<dbReference type="Pfam" id="PF07715">
    <property type="entry name" value="Plug"/>
    <property type="match status" value="1"/>
</dbReference>
<keyword evidence="12 13" id="KW-0998">Cell outer membrane</keyword>